<proteinExistence type="predicted"/>
<dbReference type="SUPFAM" id="SSF49482">
    <property type="entry name" value="Aromatic compound dioxygenase"/>
    <property type="match status" value="1"/>
</dbReference>
<dbReference type="PANTHER" id="PTHR34315">
    <property type="match status" value="1"/>
</dbReference>
<dbReference type="Gene3D" id="2.60.130.10">
    <property type="entry name" value="Aromatic compound dioxygenase"/>
    <property type="match status" value="1"/>
</dbReference>
<feature type="domain" description="Intradiol ring-cleavage dioxygenases" evidence="2">
    <location>
        <begin position="82"/>
        <end position="135"/>
    </location>
</feature>
<dbReference type="InterPro" id="IPR015889">
    <property type="entry name" value="Intradiol_dOase_core"/>
</dbReference>
<dbReference type="OrthoDB" id="9800887at2"/>
<keyword evidence="4" id="KW-1185">Reference proteome</keyword>
<reference evidence="3 4" key="1">
    <citation type="submission" date="2019-05" db="EMBL/GenBank/DDBJ databases">
        <title>Draft genome sequence of Nonomuraea zeae DSM 100528.</title>
        <authorList>
            <person name="Saricaoglu S."/>
            <person name="Isik K."/>
        </authorList>
    </citation>
    <scope>NUCLEOTIDE SEQUENCE [LARGE SCALE GENOMIC DNA]</scope>
    <source>
        <strain evidence="3 4">DSM 100528</strain>
    </source>
</reference>
<dbReference type="Pfam" id="PF00775">
    <property type="entry name" value="Dioxygenase_C"/>
    <property type="match status" value="1"/>
</dbReference>
<accession>A0A5S4H980</accession>
<dbReference type="InterPro" id="IPR000627">
    <property type="entry name" value="Intradiol_dOase_C"/>
</dbReference>
<dbReference type="GO" id="GO:0016702">
    <property type="term" value="F:oxidoreductase activity, acting on single donors with incorporation of molecular oxygen, incorporation of two atoms of oxygen"/>
    <property type="evidence" value="ECO:0007669"/>
    <property type="project" value="InterPro"/>
</dbReference>
<name>A0A5S4H980_9ACTN</name>
<evidence type="ECO:0000256" key="1">
    <source>
        <dbReference type="SAM" id="MobiDB-lite"/>
    </source>
</evidence>
<dbReference type="EMBL" id="VCKX01000034">
    <property type="protein sequence ID" value="TMR35370.1"/>
    <property type="molecule type" value="Genomic_DNA"/>
</dbReference>
<comment type="caution">
    <text evidence="3">The sequence shown here is derived from an EMBL/GenBank/DDBJ whole genome shotgun (WGS) entry which is preliminary data.</text>
</comment>
<dbReference type="PANTHER" id="PTHR34315:SF1">
    <property type="entry name" value="INTRADIOL RING-CLEAVAGE DIOXYGENASES DOMAIN-CONTAINING PROTEIN-RELATED"/>
    <property type="match status" value="1"/>
</dbReference>
<sequence length="294" mass="30696">MGHDHEGQRVSRRRLITGISSLGLGGLLAACGSGSGTAAVTTSTGATVTPQATTAKDLTALFAEANTCALTATTTQGPYYFDADKIRSDIREDKQGVRLRVAVKVQDSETCKPLNNAVVEIWHCDAAGLYSGAEAQSTGGGGGAPPSGVPSGAPTGPPPSGGPGGGGPGDGQGDMGDLKPTDDKRYLRGAQVTNGDGIVEFTTIWPGWYRGRTIHIHAMVHFSNERVLTTQVMFDEQLNSAVMAKAPYAEHTGRDTFNDGDNIYKDEMLMKIAEEDDGYLGVIVFSADSDKDGA</sequence>
<feature type="region of interest" description="Disordered" evidence="1">
    <location>
        <begin position="134"/>
        <end position="182"/>
    </location>
</feature>
<dbReference type="InterPro" id="IPR006311">
    <property type="entry name" value="TAT_signal"/>
</dbReference>
<feature type="compositionally biased region" description="Gly residues" evidence="1">
    <location>
        <begin position="162"/>
        <end position="174"/>
    </location>
</feature>
<evidence type="ECO:0000259" key="2">
    <source>
        <dbReference type="Pfam" id="PF00775"/>
    </source>
</evidence>
<organism evidence="3 4">
    <name type="scientific">Nonomuraea zeae</name>
    <dbReference type="NCBI Taxonomy" id="1642303"/>
    <lineage>
        <taxon>Bacteria</taxon>
        <taxon>Bacillati</taxon>
        <taxon>Actinomycetota</taxon>
        <taxon>Actinomycetes</taxon>
        <taxon>Streptosporangiales</taxon>
        <taxon>Streptosporangiaceae</taxon>
        <taxon>Nonomuraea</taxon>
    </lineage>
</organism>
<gene>
    <name evidence="3" type="ORF">ETD85_13925</name>
</gene>
<dbReference type="GO" id="GO:0008199">
    <property type="term" value="F:ferric iron binding"/>
    <property type="evidence" value="ECO:0007669"/>
    <property type="project" value="InterPro"/>
</dbReference>
<keyword evidence="3" id="KW-0560">Oxidoreductase</keyword>
<protein>
    <submittedName>
        <fullName evidence="3">Protocatechuate dioxygenase</fullName>
    </submittedName>
</protein>
<dbReference type="AlphaFoldDB" id="A0A5S4H980"/>
<dbReference type="PROSITE" id="PS51318">
    <property type="entry name" value="TAT"/>
    <property type="match status" value="1"/>
</dbReference>
<dbReference type="Proteomes" id="UP000306628">
    <property type="component" value="Unassembled WGS sequence"/>
</dbReference>
<evidence type="ECO:0000313" key="3">
    <source>
        <dbReference type="EMBL" id="TMR35370.1"/>
    </source>
</evidence>
<evidence type="ECO:0000313" key="4">
    <source>
        <dbReference type="Proteomes" id="UP000306628"/>
    </source>
</evidence>
<keyword evidence="3" id="KW-0223">Dioxygenase</keyword>
<dbReference type="RefSeq" id="WP_138690105.1">
    <property type="nucleotide sequence ID" value="NZ_JBHSAZ010000014.1"/>
</dbReference>